<dbReference type="PANTHER" id="PTHR46051:SF3">
    <property type="entry name" value="PHOSPHATIDYLINOSITOL 3,4,5-TRISPHOSPHATE 5-PHOSPHATASE 1"/>
    <property type="match status" value="1"/>
</dbReference>
<dbReference type="Gene3D" id="3.60.10.10">
    <property type="entry name" value="Endonuclease/exonuclease/phosphatase"/>
    <property type="match status" value="1"/>
</dbReference>
<keyword evidence="1" id="KW-0727">SH2 domain</keyword>
<reference evidence="2" key="3">
    <citation type="submission" date="2025-09" db="UniProtKB">
        <authorList>
            <consortium name="Ensembl"/>
        </authorList>
    </citation>
    <scope>IDENTIFICATION</scope>
</reference>
<evidence type="ECO:0000313" key="3">
    <source>
        <dbReference type="Proteomes" id="UP000314982"/>
    </source>
</evidence>
<dbReference type="Proteomes" id="UP000314982">
    <property type="component" value="Unassembled WGS sequence"/>
</dbReference>
<dbReference type="Ensembl" id="ENSHHUT00000067773.1">
    <property type="protein sequence ID" value="ENSHHUP00000065553.1"/>
    <property type="gene ID" value="ENSHHUG00000038707.1"/>
</dbReference>
<dbReference type="GO" id="GO:0045779">
    <property type="term" value="P:negative regulation of bone resorption"/>
    <property type="evidence" value="ECO:0007669"/>
    <property type="project" value="TreeGrafter"/>
</dbReference>
<dbReference type="SUPFAM" id="SSF56219">
    <property type="entry name" value="DNase I-like"/>
    <property type="match status" value="1"/>
</dbReference>
<organism evidence="2 3">
    <name type="scientific">Hucho hucho</name>
    <name type="common">huchen</name>
    <dbReference type="NCBI Taxonomy" id="62062"/>
    <lineage>
        <taxon>Eukaryota</taxon>
        <taxon>Metazoa</taxon>
        <taxon>Chordata</taxon>
        <taxon>Craniata</taxon>
        <taxon>Vertebrata</taxon>
        <taxon>Euteleostomi</taxon>
        <taxon>Actinopterygii</taxon>
        <taxon>Neopterygii</taxon>
        <taxon>Teleostei</taxon>
        <taxon>Protacanthopterygii</taxon>
        <taxon>Salmoniformes</taxon>
        <taxon>Salmonidae</taxon>
        <taxon>Salmoninae</taxon>
        <taxon>Hucho</taxon>
    </lineage>
</organism>
<accession>A0A4W5PTN9</accession>
<dbReference type="AlphaFoldDB" id="A0A4W5PTN9"/>
<evidence type="ECO:0000256" key="1">
    <source>
        <dbReference type="ARBA" id="ARBA00022999"/>
    </source>
</evidence>
<dbReference type="GO" id="GO:0050776">
    <property type="term" value="P:regulation of immune response"/>
    <property type="evidence" value="ECO:0007669"/>
    <property type="project" value="TreeGrafter"/>
</dbReference>
<proteinExistence type="predicted"/>
<dbReference type="GO" id="GO:0045579">
    <property type="term" value="P:positive regulation of B cell differentiation"/>
    <property type="evidence" value="ECO:0007669"/>
    <property type="project" value="TreeGrafter"/>
</dbReference>
<dbReference type="GO" id="GO:0009968">
    <property type="term" value="P:negative regulation of signal transduction"/>
    <property type="evidence" value="ECO:0007669"/>
    <property type="project" value="TreeGrafter"/>
</dbReference>
<name>A0A4W5PTN9_9TELE</name>
<sequence length="114" mass="12839">MKNKHSDKPEPDMITVFVGTWNMGNASPPNSIASWFQCKGQGKTRDDTADHIPHDIYVIGTQEDPLGEKEWIDTLKGALRGTTNISFKQVSYYLNTQCQFPGYILSLVLDYKAL</sequence>
<evidence type="ECO:0008006" key="4">
    <source>
        <dbReference type="Google" id="ProtNLM"/>
    </source>
</evidence>
<dbReference type="InterPro" id="IPR036691">
    <property type="entry name" value="Endo/exonu/phosph_ase_sf"/>
</dbReference>
<keyword evidence="3" id="KW-1185">Reference proteome</keyword>
<reference evidence="2" key="2">
    <citation type="submission" date="2025-08" db="UniProtKB">
        <authorList>
            <consortium name="Ensembl"/>
        </authorList>
    </citation>
    <scope>IDENTIFICATION</scope>
</reference>
<dbReference type="GeneTree" id="ENSGT00940000156202"/>
<evidence type="ECO:0000313" key="2">
    <source>
        <dbReference type="Ensembl" id="ENSHHUP00000065553.1"/>
    </source>
</evidence>
<dbReference type="PANTHER" id="PTHR46051">
    <property type="entry name" value="SH2 DOMAIN-CONTAINING PROTEIN"/>
    <property type="match status" value="1"/>
</dbReference>
<reference evidence="3" key="1">
    <citation type="submission" date="2018-06" db="EMBL/GenBank/DDBJ databases">
        <title>Genome assembly of Danube salmon.</title>
        <authorList>
            <person name="Macqueen D.J."/>
            <person name="Gundappa M.K."/>
        </authorList>
    </citation>
    <scope>NUCLEOTIDE SEQUENCE [LARGE SCALE GENOMIC DNA]</scope>
</reference>
<dbReference type="GO" id="GO:0005829">
    <property type="term" value="C:cytosol"/>
    <property type="evidence" value="ECO:0007669"/>
    <property type="project" value="TreeGrafter"/>
</dbReference>
<dbReference type="GO" id="GO:0045659">
    <property type="term" value="P:negative regulation of neutrophil differentiation"/>
    <property type="evidence" value="ECO:0007669"/>
    <property type="project" value="TreeGrafter"/>
</dbReference>
<protein>
    <recommendedName>
        <fullName evidence="4">Inositol polyphosphate-related phosphatase domain-containing protein</fullName>
    </recommendedName>
</protein>